<dbReference type="AlphaFoldDB" id="A0A1Q1G164"/>
<protein>
    <recommendedName>
        <fullName evidence="4">Cell-wall binding lipoprotein</fullName>
    </recommendedName>
</protein>
<evidence type="ECO:0000256" key="1">
    <source>
        <dbReference type="SAM" id="Coils"/>
    </source>
</evidence>
<dbReference type="EMBL" id="RKRK01000002">
    <property type="protein sequence ID" value="RPF58082.1"/>
    <property type="molecule type" value="Genomic_DNA"/>
</dbReference>
<accession>A0A3N5CD72</accession>
<keyword evidence="1" id="KW-0175">Coiled coil</keyword>
<dbReference type="STRING" id="1849491.BVH56_03805"/>
<comment type="caution">
    <text evidence="2">The sequence shown here is derived from an EMBL/GenBank/DDBJ whole genome shotgun (WGS) entry which is preliminary data.</text>
</comment>
<evidence type="ECO:0008006" key="4">
    <source>
        <dbReference type="Google" id="ProtNLM"/>
    </source>
</evidence>
<dbReference type="Proteomes" id="UP000277108">
    <property type="component" value="Unassembled WGS sequence"/>
</dbReference>
<proteinExistence type="predicted"/>
<dbReference type="PROSITE" id="PS51257">
    <property type="entry name" value="PROKAR_LIPOPROTEIN"/>
    <property type="match status" value="1"/>
</dbReference>
<evidence type="ECO:0000313" key="3">
    <source>
        <dbReference type="Proteomes" id="UP000277108"/>
    </source>
</evidence>
<keyword evidence="3" id="KW-1185">Reference proteome</keyword>
<name>A0A1Q1G164_9BACL</name>
<feature type="coiled-coil region" evidence="1">
    <location>
        <begin position="25"/>
        <end position="59"/>
    </location>
</feature>
<gene>
    <name evidence="2" type="ORF">EDD62_0720</name>
</gene>
<reference evidence="2 3" key="1">
    <citation type="submission" date="2018-11" db="EMBL/GenBank/DDBJ databases">
        <title>Genomic Encyclopedia of Type Strains, Phase IV (KMG-IV): sequencing the most valuable type-strain genomes for metagenomic binning, comparative biology and taxonomic classification.</title>
        <authorList>
            <person name="Goeker M."/>
        </authorList>
    </citation>
    <scope>NUCLEOTIDE SEQUENCE [LARGE SCALE GENOMIC DNA]</scope>
    <source>
        <strain evidence="2 3">DSM 29158</strain>
    </source>
</reference>
<accession>A0A1Q1G164</accession>
<dbReference type="RefSeq" id="WP_077140181.1">
    <property type="nucleotide sequence ID" value="NZ_CBCSGK010000003.1"/>
</dbReference>
<organism evidence="2 3">
    <name type="scientific">Abyssicoccus albus</name>
    <dbReference type="NCBI Taxonomy" id="1817405"/>
    <lineage>
        <taxon>Bacteria</taxon>
        <taxon>Bacillati</taxon>
        <taxon>Bacillota</taxon>
        <taxon>Bacilli</taxon>
        <taxon>Bacillales</taxon>
        <taxon>Abyssicoccaceae</taxon>
    </lineage>
</organism>
<evidence type="ECO:0000313" key="2">
    <source>
        <dbReference type="EMBL" id="RPF58082.1"/>
    </source>
</evidence>
<sequence length="198" mass="22907">MKKILLLFLIILTTMLISLGCQSNAKQNEQLIKDNDSKIKTLNNEISKLNAKKQKLKANLEIQQLPQSEKELKHYTSPEAFKDAISKLTKKQRKSLQQLKPLISNIKDNKSDKDVLSKLKSIDQDINSSSNEFNKSINKPLLNSSHQTMEKDLIEINNTFKKGIKKLYEGYKEKDEKLIKEGFILLESLEKQITHFYE</sequence>